<sequence>MKLELLQTHIVCDVHKARLPVTPTRSTSKQSYLSLRIRSIETIERLLCQRTITSSSSSSDAPAVLRRGNWSKCVLRVSQGIKWSWREFRERVDSMSSALADLDYKRGLKTSGDRLLVWMPTNAQWLVAAFAAFKLGVILVNANPAYRPSELEHALELTEPKGVVVVPEYKSSNYIGMLKESKIVREKGPHIIHVSDSELLDTINIRDMMGKIDARQKERVDEYSSRLEADDVINIQFTSGTTGFPKGASLTHKNLLNNAMAAGDGMCLTPLDRLCIPVPLYHCFGITLDPGCLAAITHGSTMIFPSPGFDPKLTLEAVQQEKCTALHGVPTMFISELALLESQKYDISRLRTGIMAGTTCPEEIMVQITIGYGMTETSPLSFQSHRDTPLQRRTTTVGKVLPHTEVKIIDKNGTTVPVGEPGELLVRGYQVMKGYWRDEAKTQESIDNEGWMYSGDLGVIDEEGYCSIVGRNKDIIIRGGENISPREIEEFLYKHPSIMDVQVIGVPDVKYGEQICAWIIVKEGHQLTVDDVTGFCRGKIAHYKIPHYVLFVDQYPMTVSGKKQSTSSD</sequence>
<evidence type="ECO:0000256" key="1">
    <source>
        <dbReference type="ARBA" id="ARBA00006432"/>
    </source>
</evidence>
<organism evidence="5 6">
    <name type="scientific">Planoprotostelium fungivorum</name>
    <dbReference type="NCBI Taxonomy" id="1890364"/>
    <lineage>
        <taxon>Eukaryota</taxon>
        <taxon>Amoebozoa</taxon>
        <taxon>Evosea</taxon>
        <taxon>Variosea</taxon>
        <taxon>Cavosteliida</taxon>
        <taxon>Cavosteliaceae</taxon>
        <taxon>Planoprotostelium</taxon>
    </lineage>
</organism>
<dbReference type="Gene3D" id="3.30.300.30">
    <property type="match status" value="1"/>
</dbReference>
<feature type="domain" description="AMP-binding enzyme C-terminal" evidence="4">
    <location>
        <begin position="487"/>
        <end position="562"/>
    </location>
</feature>
<evidence type="ECO:0000313" key="6">
    <source>
        <dbReference type="Proteomes" id="UP000241769"/>
    </source>
</evidence>
<comment type="similarity">
    <text evidence="1">Belongs to the ATP-dependent AMP-binding enzyme family.</text>
</comment>
<dbReference type="OrthoDB" id="10253115at2759"/>
<keyword evidence="6" id="KW-1185">Reference proteome</keyword>
<accession>A0A2P6NC49</accession>
<dbReference type="FunFam" id="3.30.300.30:FF:000008">
    <property type="entry name" value="2,3-dihydroxybenzoate-AMP ligase"/>
    <property type="match status" value="1"/>
</dbReference>
<feature type="domain" description="AMP-dependent synthetase/ligase" evidence="3">
    <location>
        <begin position="78"/>
        <end position="436"/>
    </location>
</feature>
<dbReference type="PROSITE" id="PS00455">
    <property type="entry name" value="AMP_BINDING"/>
    <property type="match status" value="1"/>
</dbReference>
<evidence type="ECO:0000259" key="4">
    <source>
        <dbReference type="Pfam" id="PF13193"/>
    </source>
</evidence>
<dbReference type="PANTHER" id="PTHR43201">
    <property type="entry name" value="ACYL-COA SYNTHETASE"/>
    <property type="match status" value="1"/>
</dbReference>
<dbReference type="CDD" id="cd05917">
    <property type="entry name" value="FACL_like_2"/>
    <property type="match status" value="1"/>
</dbReference>
<evidence type="ECO:0000313" key="5">
    <source>
        <dbReference type="EMBL" id="PRP81520.1"/>
    </source>
</evidence>
<reference evidence="5 6" key="1">
    <citation type="journal article" date="2018" name="Genome Biol. Evol.">
        <title>Multiple Roots of Fruiting Body Formation in Amoebozoa.</title>
        <authorList>
            <person name="Hillmann F."/>
            <person name="Forbes G."/>
            <person name="Novohradska S."/>
            <person name="Ferling I."/>
            <person name="Riege K."/>
            <person name="Groth M."/>
            <person name="Westermann M."/>
            <person name="Marz M."/>
            <person name="Spaller T."/>
            <person name="Winckler T."/>
            <person name="Schaap P."/>
            <person name="Glockner G."/>
        </authorList>
    </citation>
    <scope>NUCLEOTIDE SEQUENCE [LARGE SCALE GENOMIC DNA]</scope>
    <source>
        <strain evidence="5 6">Jena</strain>
    </source>
</reference>
<protein>
    <submittedName>
        <fullName evidence="5">AMP-binding domain-containing protein</fullName>
    </submittedName>
</protein>
<dbReference type="Gene3D" id="3.40.50.12780">
    <property type="entry name" value="N-terminal domain of ligase-like"/>
    <property type="match status" value="1"/>
</dbReference>
<dbReference type="InterPro" id="IPR000873">
    <property type="entry name" value="AMP-dep_synth/lig_dom"/>
</dbReference>
<evidence type="ECO:0000259" key="3">
    <source>
        <dbReference type="Pfam" id="PF00501"/>
    </source>
</evidence>
<dbReference type="InterPro" id="IPR025110">
    <property type="entry name" value="AMP-bd_C"/>
</dbReference>
<proteinExistence type="inferred from homology"/>
<dbReference type="GO" id="GO:0006631">
    <property type="term" value="P:fatty acid metabolic process"/>
    <property type="evidence" value="ECO:0007669"/>
    <property type="project" value="TreeGrafter"/>
</dbReference>
<comment type="caution">
    <text evidence="5">The sequence shown here is derived from an EMBL/GenBank/DDBJ whole genome shotgun (WGS) entry which is preliminary data.</text>
</comment>
<dbReference type="InterPro" id="IPR045851">
    <property type="entry name" value="AMP-bd_C_sf"/>
</dbReference>
<dbReference type="STRING" id="1890364.A0A2P6NC49"/>
<dbReference type="Pfam" id="PF13193">
    <property type="entry name" value="AMP-binding_C"/>
    <property type="match status" value="1"/>
</dbReference>
<dbReference type="EMBL" id="MDYQ01000122">
    <property type="protein sequence ID" value="PRP81520.1"/>
    <property type="molecule type" value="Genomic_DNA"/>
</dbReference>
<dbReference type="InterPro" id="IPR042099">
    <property type="entry name" value="ANL_N_sf"/>
</dbReference>
<dbReference type="InParanoid" id="A0A2P6NC49"/>
<evidence type="ECO:0000256" key="2">
    <source>
        <dbReference type="ARBA" id="ARBA00022598"/>
    </source>
</evidence>
<dbReference type="SUPFAM" id="SSF56801">
    <property type="entry name" value="Acetyl-CoA synthetase-like"/>
    <property type="match status" value="1"/>
</dbReference>
<keyword evidence="2" id="KW-0436">Ligase</keyword>
<name>A0A2P6NC49_9EUKA</name>
<dbReference type="Proteomes" id="UP000241769">
    <property type="component" value="Unassembled WGS sequence"/>
</dbReference>
<dbReference type="Pfam" id="PF00501">
    <property type="entry name" value="AMP-binding"/>
    <property type="match status" value="1"/>
</dbReference>
<dbReference type="GO" id="GO:0031956">
    <property type="term" value="F:medium-chain fatty acid-CoA ligase activity"/>
    <property type="evidence" value="ECO:0007669"/>
    <property type="project" value="TreeGrafter"/>
</dbReference>
<dbReference type="InterPro" id="IPR020845">
    <property type="entry name" value="AMP-binding_CS"/>
</dbReference>
<gene>
    <name evidence="5" type="ORF">PROFUN_10882</name>
</gene>
<dbReference type="AlphaFoldDB" id="A0A2P6NC49"/>
<dbReference type="PANTHER" id="PTHR43201:SF5">
    <property type="entry name" value="MEDIUM-CHAIN ACYL-COA LIGASE ACSF2, MITOCHONDRIAL"/>
    <property type="match status" value="1"/>
</dbReference>